<dbReference type="PANTHER" id="PTHR11003:SF334">
    <property type="entry name" value="FI03418P"/>
    <property type="match status" value="1"/>
</dbReference>
<keyword evidence="2 8" id="KW-0813">Transport</keyword>
<evidence type="ECO:0000256" key="9">
    <source>
        <dbReference type="SAM" id="MobiDB-lite"/>
    </source>
</evidence>
<dbReference type="InterPro" id="IPR013099">
    <property type="entry name" value="K_chnl_dom"/>
</dbReference>
<keyword evidence="4 10" id="KW-1133">Transmembrane helix</keyword>
<accession>A0ABP1S3M3</accession>
<comment type="caution">
    <text evidence="12">The sequence shown here is derived from an EMBL/GenBank/DDBJ whole genome shotgun (WGS) entry which is preliminary data.</text>
</comment>
<keyword evidence="6 10" id="KW-0472">Membrane</keyword>
<feature type="region of interest" description="Disordered" evidence="9">
    <location>
        <begin position="256"/>
        <end position="297"/>
    </location>
</feature>
<dbReference type="PANTHER" id="PTHR11003">
    <property type="entry name" value="POTASSIUM CHANNEL, SUBFAMILY K"/>
    <property type="match status" value="1"/>
</dbReference>
<evidence type="ECO:0000256" key="1">
    <source>
        <dbReference type="ARBA" id="ARBA00004141"/>
    </source>
</evidence>
<reference evidence="12 13" key="1">
    <citation type="submission" date="2024-08" db="EMBL/GenBank/DDBJ databases">
        <authorList>
            <person name="Cucini C."/>
            <person name="Frati F."/>
        </authorList>
    </citation>
    <scope>NUCLEOTIDE SEQUENCE [LARGE SCALE GENOMIC DNA]</scope>
</reference>
<evidence type="ECO:0000259" key="11">
    <source>
        <dbReference type="Pfam" id="PF07885"/>
    </source>
</evidence>
<evidence type="ECO:0000256" key="4">
    <source>
        <dbReference type="ARBA" id="ARBA00022989"/>
    </source>
</evidence>
<feature type="domain" description="Potassium channel" evidence="11">
    <location>
        <begin position="436"/>
        <end position="511"/>
    </location>
</feature>
<dbReference type="EMBL" id="CAXLJM020000149">
    <property type="protein sequence ID" value="CAL8142742.1"/>
    <property type="molecule type" value="Genomic_DNA"/>
</dbReference>
<evidence type="ECO:0000256" key="5">
    <source>
        <dbReference type="ARBA" id="ARBA00023065"/>
    </source>
</evidence>
<feature type="transmembrane region" description="Helical" evidence="10">
    <location>
        <begin position="485"/>
        <end position="508"/>
    </location>
</feature>
<feature type="compositionally biased region" description="Acidic residues" evidence="9">
    <location>
        <begin position="39"/>
        <end position="51"/>
    </location>
</feature>
<feature type="transmembrane region" description="Helical" evidence="10">
    <location>
        <begin position="71"/>
        <end position="95"/>
    </location>
</feature>
<feature type="transmembrane region" description="Helical" evidence="10">
    <location>
        <begin position="168"/>
        <end position="189"/>
    </location>
</feature>
<gene>
    <name evidence="12" type="ORF">ODALV1_LOCUS29139</name>
</gene>
<dbReference type="Gene3D" id="1.10.287.70">
    <property type="match status" value="1"/>
</dbReference>
<keyword evidence="7 8" id="KW-0407">Ion channel</keyword>
<keyword evidence="3 8" id="KW-0812">Transmembrane</keyword>
<feature type="transmembrane region" description="Helical" evidence="10">
    <location>
        <begin position="454"/>
        <end position="473"/>
    </location>
</feature>
<comment type="subcellular location">
    <subcellularLocation>
        <location evidence="1">Membrane</location>
        <topology evidence="1">Multi-pass membrane protein</topology>
    </subcellularLocation>
</comment>
<dbReference type="PRINTS" id="PR01333">
    <property type="entry name" value="2POREKCHANEL"/>
</dbReference>
<keyword evidence="13" id="KW-1185">Reference proteome</keyword>
<feature type="region of interest" description="Disordered" evidence="9">
    <location>
        <begin position="1"/>
        <end position="20"/>
    </location>
</feature>
<evidence type="ECO:0000313" key="12">
    <source>
        <dbReference type="EMBL" id="CAL8142742.1"/>
    </source>
</evidence>
<feature type="region of interest" description="Disordered" evidence="9">
    <location>
        <begin position="32"/>
        <end position="54"/>
    </location>
</feature>
<feature type="domain" description="Potassium channel" evidence="11">
    <location>
        <begin position="164"/>
        <end position="223"/>
    </location>
</feature>
<organism evidence="12 13">
    <name type="scientific">Orchesella dallaii</name>
    <dbReference type="NCBI Taxonomy" id="48710"/>
    <lineage>
        <taxon>Eukaryota</taxon>
        <taxon>Metazoa</taxon>
        <taxon>Ecdysozoa</taxon>
        <taxon>Arthropoda</taxon>
        <taxon>Hexapoda</taxon>
        <taxon>Collembola</taxon>
        <taxon>Entomobryomorpha</taxon>
        <taxon>Entomobryoidea</taxon>
        <taxon>Orchesellidae</taxon>
        <taxon>Orchesellinae</taxon>
        <taxon>Orchesella</taxon>
    </lineage>
</organism>
<feature type="transmembrane region" description="Helical" evidence="10">
    <location>
        <begin position="201"/>
        <end position="223"/>
    </location>
</feature>
<sequence>MSRSGSGSAAGGGGSSAGRMSDLARRRGLSIDIAQHSVEDDDVNDEEDEEASEKGKCARCMSACKSVTTFLLSHVGLISLVVGYCIMGAFTFEALESSHEIQVKRNMTKVREAVTHYLWVMTKNADVIKPDVWVRNTTHRLQEFETALLKAMKKDGWDGSENEDSQQWTFSGALFYSIVVITTIGYGHISPKTVWGKVVTIFYAILGIPLMLLCLSHIGDFLANAFRFVYWKVCCYMCTRRSRVIIRRHPASTFRRSRSLRTPGTSKYPRRAHSDEDVRRPAQTMKPVPPMTMRIPKSASGSAAGLATVSASSAVRHLQIMEPPPQQIRYPQHPRNIQRSTRSAEPAIVMAEAGESFKLPVLCNRYAEDVVISDESEVRRGPSLNVNVGRFRQPQQELYVGGGDYWEDEVVEDYIVYGSDDIPKNRPVPIWLCVVLVLSYILFGAFLFSGWERWNYLDSAYFCFITLTTIGFGDFVPAQRDSSQVSIALCSLYLLFGISLLAMSFNLVQEEVISSVKLVATRLGIIKEDDA</sequence>
<evidence type="ECO:0000256" key="7">
    <source>
        <dbReference type="ARBA" id="ARBA00023303"/>
    </source>
</evidence>
<evidence type="ECO:0000256" key="6">
    <source>
        <dbReference type="ARBA" id="ARBA00023136"/>
    </source>
</evidence>
<dbReference type="InterPro" id="IPR003280">
    <property type="entry name" value="2pore_dom_K_chnl"/>
</dbReference>
<dbReference type="Proteomes" id="UP001642540">
    <property type="component" value="Unassembled WGS sequence"/>
</dbReference>
<evidence type="ECO:0000256" key="3">
    <source>
        <dbReference type="ARBA" id="ARBA00022692"/>
    </source>
</evidence>
<dbReference type="SUPFAM" id="SSF81324">
    <property type="entry name" value="Voltage-gated potassium channels"/>
    <property type="match status" value="2"/>
</dbReference>
<protein>
    <recommendedName>
        <fullName evidence="11">Potassium channel domain-containing protein</fullName>
    </recommendedName>
</protein>
<proteinExistence type="inferred from homology"/>
<dbReference type="Pfam" id="PF07885">
    <property type="entry name" value="Ion_trans_2"/>
    <property type="match status" value="2"/>
</dbReference>
<evidence type="ECO:0000313" key="13">
    <source>
        <dbReference type="Proteomes" id="UP001642540"/>
    </source>
</evidence>
<evidence type="ECO:0000256" key="8">
    <source>
        <dbReference type="RuleBase" id="RU003857"/>
    </source>
</evidence>
<evidence type="ECO:0000256" key="10">
    <source>
        <dbReference type="SAM" id="Phobius"/>
    </source>
</evidence>
<feature type="transmembrane region" description="Helical" evidence="10">
    <location>
        <begin position="428"/>
        <end position="448"/>
    </location>
</feature>
<comment type="similarity">
    <text evidence="8">Belongs to the two pore domain potassium channel (TC 1.A.1.8) family.</text>
</comment>
<name>A0ABP1S3M3_9HEXA</name>
<keyword evidence="5 8" id="KW-0406">Ion transport</keyword>
<evidence type="ECO:0000256" key="2">
    <source>
        <dbReference type="ARBA" id="ARBA00022448"/>
    </source>
</evidence>